<proteinExistence type="predicted"/>
<dbReference type="Proteomes" id="UP000308181">
    <property type="component" value="Unassembled WGS sequence"/>
</dbReference>
<dbReference type="InterPro" id="IPR000843">
    <property type="entry name" value="HTH_LacI"/>
</dbReference>
<dbReference type="CDD" id="cd06267">
    <property type="entry name" value="PBP1_LacI_sugar_binding-like"/>
    <property type="match status" value="1"/>
</dbReference>
<protein>
    <submittedName>
        <fullName evidence="6">LacI family transcriptional regulator</fullName>
    </submittedName>
</protein>
<keyword evidence="7" id="KW-1185">Reference proteome</keyword>
<dbReference type="Pfam" id="PF13377">
    <property type="entry name" value="Peripla_BP_3"/>
    <property type="match status" value="1"/>
</dbReference>
<name>A0A4U1C1P0_9SPHI</name>
<dbReference type="PROSITE" id="PS50943">
    <property type="entry name" value="HTH_CROC1"/>
    <property type="match status" value="1"/>
</dbReference>
<evidence type="ECO:0000313" key="6">
    <source>
        <dbReference type="EMBL" id="TKB99141.1"/>
    </source>
</evidence>
<dbReference type="GO" id="GO:0003700">
    <property type="term" value="F:DNA-binding transcription factor activity"/>
    <property type="evidence" value="ECO:0007669"/>
    <property type="project" value="TreeGrafter"/>
</dbReference>
<dbReference type="RefSeq" id="WP_136825952.1">
    <property type="nucleotide sequence ID" value="NZ_SWBP01000002.1"/>
</dbReference>
<evidence type="ECO:0000259" key="4">
    <source>
        <dbReference type="PROSITE" id="PS50932"/>
    </source>
</evidence>
<dbReference type="SUPFAM" id="SSF47413">
    <property type="entry name" value="lambda repressor-like DNA-binding domains"/>
    <property type="match status" value="1"/>
</dbReference>
<accession>A0A4U1C1P0</accession>
<dbReference type="PANTHER" id="PTHR30146">
    <property type="entry name" value="LACI-RELATED TRANSCRIPTIONAL REPRESSOR"/>
    <property type="match status" value="1"/>
</dbReference>
<reference evidence="6 7" key="1">
    <citation type="submission" date="2019-04" db="EMBL/GenBank/DDBJ databases">
        <title>Pedobacter sp. AR-3-17 sp. nov., isolated from Arctic soil.</title>
        <authorList>
            <person name="Dahal R.H."/>
            <person name="Kim D.-U."/>
        </authorList>
    </citation>
    <scope>NUCLEOTIDE SEQUENCE [LARGE SCALE GENOMIC DNA]</scope>
    <source>
        <strain evidence="6 7">AR-3-17</strain>
    </source>
</reference>
<comment type="caution">
    <text evidence="6">The sequence shown here is derived from an EMBL/GenBank/DDBJ whole genome shotgun (WGS) entry which is preliminary data.</text>
</comment>
<dbReference type="InterPro" id="IPR028082">
    <property type="entry name" value="Peripla_BP_I"/>
</dbReference>
<dbReference type="GO" id="GO:0000976">
    <property type="term" value="F:transcription cis-regulatory region binding"/>
    <property type="evidence" value="ECO:0007669"/>
    <property type="project" value="TreeGrafter"/>
</dbReference>
<gene>
    <name evidence="6" type="ORF">FA046_08515</name>
</gene>
<evidence type="ECO:0000259" key="5">
    <source>
        <dbReference type="PROSITE" id="PS50943"/>
    </source>
</evidence>
<dbReference type="InterPro" id="IPR010982">
    <property type="entry name" value="Lambda_DNA-bd_dom_sf"/>
</dbReference>
<evidence type="ECO:0000256" key="2">
    <source>
        <dbReference type="ARBA" id="ARBA00023125"/>
    </source>
</evidence>
<dbReference type="SMART" id="SM00354">
    <property type="entry name" value="HTH_LACI"/>
    <property type="match status" value="1"/>
</dbReference>
<dbReference type="CDD" id="cd01392">
    <property type="entry name" value="HTH_LacI"/>
    <property type="match status" value="1"/>
</dbReference>
<dbReference type="SUPFAM" id="SSF53822">
    <property type="entry name" value="Periplasmic binding protein-like I"/>
    <property type="match status" value="1"/>
</dbReference>
<dbReference type="AlphaFoldDB" id="A0A4U1C1P0"/>
<dbReference type="Gene3D" id="1.10.260.40">
    <property type="entry name" value="lambda repressor-like DNA-binding domains"/>
    <property type="match status" value="1"/>
</dbReference>
<evidence type="ECO:0000256" key="3">
    <source>
        <dbReference type="ARBA" id="ARBA00023163"/>
    </source>
</evidence>
<dbReference type="PROSITE" id="PS50932">
    <property type="entry name" value="HTH_LACI_2"/>
    <property type="match status" value="1"/>
</dbReference>
<dbReference type="Pfam" id="PF00356">
    <property type="entry name" value="LacI"/>
    <property type="match status" value="1"/>
</dbReference>
<keyword evidence="3" id="KW-0804">Transcription</keyword>
<keyword evidence="1" id="KW-0805">Transcription regulation</keyword>
<sequence length="334" mass="37976">MNNITLKQLAHQLGLSVSTVSRALTDSYEINIETKKRVQKLAKELNYQPNPFASFLRKHKSKTIALIIPEISNNFFSLVIKGVESICQEKDYYVLIYESHENFAKEVRITNHLIGGRVDGVLISVSAETQQTDHLKTLIERKINLVMFDRVIEDMNVVKVASNDFESSLEATEHLIKRGCKKILFLKAGENLSTMQNRLKGYQAALKKYNIDFNDSLVRTFNPSEELNLNELEDIIQNIKPDAIFCTVENLAIACYDVCQKVNIKIPDEIKIITFSNLKVARHLNPSLSTISQPAFEIGQTIANLLIDQIEEKETEQMKDITISSTLIKRDSTK</sequence>
<dbReference type="PANTHER" id="PTHR30146:SF109">
    <property type="entry name" value="HTH-TYPE TRANSCRIPTIONAL REGULATOR GALS"/>
    <property type="match status" value="1"/>
</dbReference>
<dbReference type="OrthoDB" id="9803256at2"/>
<dbReference type="InterPro" id="IPR001387">
    <property type="entry name" value="Cro/C1-type_HTH"/>
</dbReference>
<dbReference type="Gene3D" id="3.40.50.2300">
    <property type="match status" value="2"/>
</dbReference>
<dbReference type="EMBL" id="SWBP01000002">
    <property type="protein sequence ID" value="TKB99141.1"/>
    <property type="molecule type" value="Genomic_DNA"/>
</dbReference>
<dbReference type="InterPro" id="IPR046335">
    <property type="entry name" value="LacI/GalR-like_sensor"/>
</dbReference>
<evidence type="ECO:0000256" key="1">
    <source>
        <dbReference type="ARBA" id="ARBA00023015"/>
    </source>
</evidence>
<feature type="domain" description="HTH cro/C1-type" evidence="5">
    <location>
        <begin position="2"/>
        <end position="52"/>
    </location>
</feature>
<evidence type="ECO:0000313" key="7">
    <source>
        <dbReference type="Proteomes" id="UP000308181"/>
    </source>
</evidence>
<organism evidence="6 7">
    <name type="scientific">Pedobacter cryophilus</name>
    <dbReference type="NCBI Taxonomy" id="2571271"/>
    <lineage>
        <taxon>Bacteria</taxon>
        <taxon>Pseudomonadati</taxon>
        <taxon>Bacteroidota</taxon>
        <taxon>Sphingobacteriia</taxon>
        <taxon>Sphingobacteriales</taxon>
        <taxon>Sphingobacteriaceae</taxon>
        <taxon>Pedobacter</taxon>
    </lineage>
</organism>
<keyword evidence="2" id="KW-0238">DNA-binding</keyword>
<feature type="domain" description="HTH lacI-type" evidence="4">
    <location>
        <begin position="4"/>
        <end position="58"/>
    </location>
</feature>